<dbReference type="EMBL" id="SPVF01000204">
    <property type="protein sequence ID" value="TFW16717.1"/>
    <property type="molecule type" value="Genomic_DNA"/>
</dbReference>
<organism evidence="2 3">
    <name type="scientific">Zemynaea arenosa</name>
    <dbReference type="NCBI Taxonomy" id="2561931"/>
    <lineage>
        <taxon>Bacteria</taxon>
        <taxon>Pseudomonadati</taxon>
        <taxon>Pseudomonadota</taxon>
        <taxon>Betaproteobacteria</taxon>
        <taxon>Burkholderiales</taxon>
        <taxon>Oxalobacteraceae</taxon>
        <taxon>Telluria group</taxon>
        <taxon>Zemynaea</taxon>
    </lineage>
</organism>
<evidence type="ECO:0000313" key="3">
    <source>
        <dbReference type="Proteomes" id="UP000298438"/>
    </source>
</evidence>
<dbReference type="Pfam" id="PF00903">
    <property type="entry name" value="Glyoxalase"/>
    <property type="match status" value="1"/>
</dbReference>
<dbReference type="PANTHER" id="PTHR36113:SF3">
    <property type="entry name" value="SLL5075 PROTEIN"/>
    <property type="match status" value="1"/>
</dbReference>
<protein>
    <submittedName>
        <fullName evidence="2">VOC family protein</fullName>
    </submittedName>
</protein>
<dbReference type="RefSeq" id="WP_135208197.1">
    <property type="nucleotide sequence ID" value="NZ_SPVF01000204.1"/>
</dbReference>
<proteinExistence type="predicted"/>
<dbReference type="OrthoDB" id="9093825at2"/>
<sequence>MRLNHLDLPVPDVAATAAFFTEYLGFRQLEMRGKDSLAILQDAAGFVLVLNRAPADEPPPQFPGWFHIGFLLDSDEAVHATHARLQSAGLADLPSAPSVMRGALLFYFHAPGGIMVEVSHRSEQKRE</sequence>
<dbReference type="AlphaFoldDB" id="A0A4Y9S5A4"/>
<dbReference type="InterPro" id="IPR029068">
    <property type="entry name" value="Glyas_Bleomycin-R_OHBP_Dase"/>
</dbReference>
<dbReference type="InterPro" id="IPR037523">
    <property type="entry name" value="VOC_core"/>
</dbReference>
<dbReference type="SUPFAM" id="SSF54593">
    <property type="entry name" value="Glyoxalase/Bleomycin resistance protein/Dihydroxybiphenyl dioxygenase"/>
    <property type="match status" value="1"/>
</dbReference>
<keyword evidence="3" id="KW-1185">Reference proteome</keyword>
<reference evidence="2 3" key="1">
    <citation type="submission" date="2019-03" db="EMBL/GenBank/DDBJ databases">
        <title>Draft Genome Sequence of Massilia arenosa sp. nov., a Novel Massilia Species Isolated from a Sandy-loam Maize Soil.</title>
        <authorList>
            <person name="Raths R."/>
            <person name="Peta V."/>
            <person name="Bucking H."/>
        </authorList>
    </citation>
    <scope>NUCLEOTIDE SEQUENCE [LARGE SCALE GENOMIC DNA]</scope>
    <source>
        <strain evidence="2 3">MC02</strain>
    </source>
</reference>
<dbReference type="InterPro" id="IPR004360">
    <property type="entry name" value="Glyas_Fos-R_dOase_dom"/>
</dbReference>
<dbReference type="PROSITE" id="PS51819">
    <property type="entry name" value="VOC"/>
    <property type="match status" value="1"/>
</dbReference>
<dbReference type="Proteomes" id="UP000298438">
    <property type="component" value="Unassembled WGS sequence"/>
</dbReference>
<comment type="caution">
    <text evidence="2">The sequence shown here is derived from an EMBL/GenBank/DDBJ whole genome shotgun (WGS) entry which is preliminary data.</text>
</comment>
<accession>A0A4Y9S5A4</accession>
<evidence type="ECO:0000313" key="2">
    <source>
        <dbReference type="EMBL" id="TFW16717.1"/>
    </source>
</evidence>
<dbReference type="Gene3D" id="3.10.180.10">
    <property type="entry name" value="2,3-Dihydroxybiphenyl 1,2-Dioxygenase, domain 1"/>
    <property type="match status" value="1"/>
</dbReference>
<dbReference type="PANTHER" id="PTHR36113">
    <property type="entry name" value="LYASE, PUTATIVE-RELATED-RELATED"/>
    <property type="match status" value="1"/>
</dbReference>
<dbReference type="CDD" id="cd06587">
    <property type="entry name" value="VOC"/>
    <property type="match status" value="1"/>
</dbReference>
<evidence type="ECO:0000259" key="1">
    <source>
        <dbReference type="PROSITE" id="PS51819"/>
    </source>
</evidence>
<feature type="domain" description="VOC" evidence="1">
    <location>
        <begin position="2"/>
        <end position="121"/>
    </location>
</feature>
<dbReference type="InterPro" id="IPR051332">
    <property type="entry name" value="Fosfomycin_Res_Enzymes"/>
</dbReference>
<gene>
    <name evidence="2" type="ORF">E4L96_15895</name>
</gene>
<name>A0A4Y9S5A4_9BURK</name>